<gene>
    <name evidence="1" type="ORF">KSP40_PGU021616</name>
</gene>
<evidence type="ECO:0000313" key="2">
    <source>
        <dbReference type="Proteomes" id="UP001412067"/>
    </source>
</evidence>
<dbReference type="Proteomes" id="UP001412067">
    <property type="component" value="Unassembled WGS sequence"/>
</dbReference>
<organism evidence="1 2">
    <name type="scientific">Platanthera guangdongensis</name>
    <dbReference type="NCBI Taxonomy" id="2320717"/>
    <lineage>
        <taxon>Eukaryota</taxon>
        <taxon>Viridiplantae</taxon>
        <taxon>Streptophyta</taxon>
        <taxon>Embryophyta</taxon>
        <taxon>Tracheophyta</taxon>
        <taxon>Spermatophyta</taxon>
        <taxon>Magnoliopsida</taxon>
        <taxon>Liliopsida</taxon>
        <taxon>Asparagales</taxon>
        <taxon>Orchidaceae</taxon>
        <taxon>Orchidoideae</taxon>
        <taxon>Orchideae</taxon>
        <taxon>Orchidinae</taxon>
        <taxon>Platanthera</taxon>
    </lineage>
</organism>
<keyword evidence="2" id="KW-1185">Reference proteome</keyword>
<sequence length="79" mass="8561">MGGNDNVCEWRGERPSFFLLPPTFARDREGATAKKTKQGKRVLSGWSAPKGLGVHQEEIGTTVMGIDLPSISCSSAYSF</sequence>
<protein>
    <submittedName>
        <fullName evidence="1">Uncharacterized protein</fullName>
    </submittedName>
</protein>
<name>A0ABR2MZA5_9ASPA</name>
<reference evidence="1 2" key="1">
    <citation type="journal article" date="2022" name="Nat. Plants">
        <title>Genomes of leafy and leafless Platanthera orchids illuminate the evolution of mycoheterotrophy.</title>
        <authorList>
            <person name="Li M.H."/>
            <person name="Liu K.W."/>
            <person name="Li Z."/>
            <person name="Lu H.C."/>
            <person name="Ye Q.L."/>
            <person name="Zhang D."/>
            <person name="Wang J.Y."/>
            <person name="Li Y.F."/>
            <person name="Zhong Z.M."/>
            <person name="Liu X."/>
            <person name="Yu X."/>
            <person name="Liu D.K."/>
            <person name="Tu X.D."/>
            <person name="Liu B."/>
            <person name="Hao Y."/>
            <person name="Liao X.Y."/>
            <person name="Jiang Y.T."/>
            <person name="Sun W.H."/>
            <person name="Chen J."/>
            <person name="Chen Y.Q."/>
            <person name="Ai Y."/>
            <person name="Zhai J.W."/>
            <person name="Wu S.S."/>
            <person name="Zhou Z."/>
            <person name="Hsiao Y.Y."/>
            <person name="Wu W.L."/>
            <person name="Chen Y.Y."/>
            <person name="Lin Y.F."/>
            <person name="Hsu J.L."/>
            <person name="Li C.Y."/>
            <person name="Wang Z.W."/>
            <person name="Zhao X."/>
            <person name="Zhong W.Y."/>
            <person name="Ma X.K."/>
            <person name="Ma L."/>
            <person name="Huang J."/>
            <person name="Chen G.Z."/>
            <person name="Huang M.Z."/>
            <person name="Huang L."/>
            <person name="Peng D.H."/>
            <person name="Luo Y.B."/>
            <person name="Zou S.Q."/>
            <person name="Chen S.P."/>
            <person name="Lan S."/>
            <person name="Tsai W.C."/>
            <person name="Van de Peer Y."/>
            <person name="Liu Z.J."/>
        </authorList>
    </citation>
    <scope>NUCLEOTIDE SEQUENCE [LARGE SCALE GENOMIC DNA]</scope>
    <source>
        <strain evidence="1">Lor288</strain>
    </source>
</reference>
<dbReference type="EMBL" id="JBBWWR010000003">
    <property type="protein sequence ID" value="KAK8969266.1"/>
    <property type="molecule type" value="Genomic_DNA"/>
</dbReference>
<comment type="caution">
    <text evidence="1">The sequence shown here is derived from an EMBL/GenBank/DDBJ whole genome shotgun (WGS) entry which is preliminary data.</text>
</comment>
<accession>A0ABR2MZA5</accession>
<proteinExistence type="predicted"/>
<evidence type="ECO:0000313" key="1">
    <source>
        <dbReference type="EMBL" id="KAK8969266.1"/>
    </source>
</evidence>